<dbReference type="AlphaFoldDB" id="A0A479ZZS6"/>
<dbReference type="PANTHER" id="PTHR35586">
    <property type="entry name" value="SLL1691 PROTEIN"/>
    <property type="match status" value="1"/>
</dbReference>
<keyword evidence="3" id="KW-1185">Reference proteome</keyword>
<dbReference type="PANTHER" id="PTHR35586:SF2">
    <property type="entry name" value="SLL1542 PROTEIN"/>
    <property type="match status" value="1"/>
</dbReference>
<dbReference type="Proteomes" id="UP000300142">
    <property type="component" value="Unassembled WGS sequence"/>
</dbReference>
<organism evidence="2 3">
    <name type="scientific">Sphaerospermopsis reniformis</name>
    <dbReference type="NCBI Taxonomy" id="531300"/>
    <lineage>
        <taxon>Bacteria</taxon>
        <taxon>Bacillati</taxon>
        <taxon>Cyanobacteriota</taxon>
        <taxon>Cyanophyceae</taxon>
        <taxon>Nostocales</taxon>
        <taxon>Aphanizomenonaceae</taxon>
        <taxon>Sphaerospermopsis</taxon>
    </lineage>
</organism>
<evidence type="ECO:0000259" key="1">
    <source>
        <dbReference type="Pfam" id="PF14261"/>
    </source>
</evidence>
<evidence type="ECO:0000313" key="2">
    <source>
        <dbReference type="EMBL" id="GCL38037.1"/>
    </source>
</evidence>
<evidence type="ECO:0000313" key="3">
    <source>
        <dbReference type="Proteomes" id="UP000300142"/>
    </source>
</evidence>
<feature type="domain" description="DUF4351" evidence="1">
    <location>
        <begin position="212"/>
        <end position="270"/>
    </location>
</feature>
<reference evidence="3" key="1">
    <citation type="submission" date="2019-02" db="EMBL/GenBank/DDBJ databases">
        <title>Draft genome sequence of Sphaerospermopsis reniformis NIES-1949.</title>
        <authorList>
            <person name="Yamaguchi H."/>
            <person name="Suzuki S."/>
            <person name="Kawachi M."/>
        </authorList>
    </citation>
    <scope>NUCLEOTIDE SEQUENCE [LARGE SCALE GENOMIC DNA]</scope>
    <source>
        <strain evidence="3">NIES-1949</strain>
    </source>
</reference>
<proteinExistence type="predicted"/>
<protein>
    <recommendedName>
        <fullName evidence="1">DUF4351 domain-containing protein</fullName>
    </recommendedName>
</protein>
<gene>
    <name evidence="2" type="ORF">SR1949_31500</name>
</gene>
<dbReference type="InterPro" id="IPR022573">
    <property type="entry name" value="DUF2887"/>
</dbReference>
<accession>A0A479ZZS6</accession>
<dbReference type="Pfam" id="PF11103">
    <property type="entry name" value="DUF2887"/>
    <property type="match status" value="1"/>
</dbReference>
<dbReference type="EMBL" id="BJCE01000112">
    <property type="protein sequence ID" value="GCL38037.1"/>
    <property type="molecule type" value="Genomic_DNA"/>
</dbReference>
<dbReference type="InterPro" id="IPR025587">
    <property type="entry name" value="DUF4351"/>
</dbReference>
<name>A0A479ZZS6_9CYAN</name>
<dbReference type="Pfam" id="PF14261">
    <property type="entry name" value="DUF4351"/>
    <property type="match status" value="1"/>
</dbReference>
<sequence length="276" mass="32191">MIFCQDNLDAFPLLTFHTLLFEILGEPTEKAEDYQFTSVEVKEKAFRFDAIFMPDSVEKPIYFLEVQFQPKPDFYWELIAEINIYLNQFKPVQDWQAVALFAKRSLDVGELTVYQQELINSGRIKRIYLDELPSGSIGMGLIELIVSKESETPELVKTLLDRTKKEVENDREKEDIIELLESVLLSKFSQLSRQEIEAMFLVSDIKQTRVYQEAKQEGEMILLIRMLSKRFGKLGDSYIQNINSLNIEQLEKLGEALLDFTDIHDLEIWLQSEISK</sequence>
<comment type="caution">
    <text evidence="2">The sequence shown here is derived from an EMBL/GenBank/DDBJ whole genome shotgun (WGS) entry which is preliminary data.</text>
</comment>
<dbReference type="RefSeq" id="WP_137668042.1">
    <property type="nucleotide sequence ID" value="NZ_BJCE01000112.1"/>
</dbReference>